<name>A0A1B7SIB2_9ASCO</name>
<dbReference type="AlphaFoldDB" id="A0A1B7SIB2"/>
<dbReference type="EMBL" id="JAEUBD010001266">
    <property type="protein sequence ID" value="KAH3662773.1"/>
    <property type="molecule type" value="Genomic_DNA"/>
</dbReference>
<protein>
    <submittedName>
        <fullName evidence="1">Uncharacterized protein</fullName>
    </submittedName>
</protein>
<comment type="caution">
    <text evidence="1">The sequence shown here is derived from an EMBL/GenBank/DDBJ whole genome shotgun (WGS) entry which is preliminary data.</text>
</comment>
<reference evidence="1" key="1">
    <citation type="journal article" date="2021" name="Open Biol.">
        <title>Shared evolutionary footprints suggest mitochondrial oxidative damage underlies multiple complex I losses in fungi.</title>
        <authorList>
            <person name="Schikora-Tamarit M.A."/>
            <person name="Marcet-Houben M."/>
            <person name="Nosek J."/>
            <person name="Gabaldon T."/>
        </authorList>
    </citation>
    <scope>NUCLEOTIDE SEQUENCE</scope>
    <source>
        <strain evidence="1">NCAIM Y.01608</strain>
    </source>
</reference>
<dbReference type="Proteomes" id="UP000788993">
    <property type="component" value="Unassembled WGS sequence"/>
</dbReference>
<dbReference type="OrthoDB" id="5563539at2759"/>
<evidence type="ECO:0000313" key="2">
    <source>
        <dbReference type="Proteomes" id="UP000788993"/>
    </source>
</evidence>
<keyword evidence="2" id="KW-1185">Reference proteome</keyword>
<organism evidence="1 2">
    <name type="scientific">Ogataea polymorpha</name>
    <dbReference type="NCBI Taxonomy" id="460523"/>
    <lineage>
        <taxon>Eukaryota</taxon>
        <taxon>Fungi</taxon>
        <taxon>Dikarya</taxon>
        <taxon>Ascomycota</taxon>
        <taxon>Saccharomycotina</taxon>
        <taxon>Pichiomycetes</taxon>
        <taxon>Pichiales</taxon>
        <taxon>Pichiaceae</taxon>
        <taxon>Ogataea</taxon>
    </lineage>
</organism>
<reference evidence="1" key="2">
    <citation type="submission" date="2021-01" db="EMBL/GenBank/DDBJ databases">
        <authorList>
            <person name="Schikora-Tamarit M.A."/>
        </authorList>
    </citation>
    <scope>NUCLEOTIDE SEQUENCE</scope>
    <source>
        <strain evidence="1">NCAIM Y.01608</strain>
    </source>
</reference>
<evidence type="ECO:0000313" key="1">
    <source>
        <dbReference type="EMBL" id="KAH3662773.1"/>
    </source>
</evidence>
<accession>A0A1B7SIB2</accession>
<proteinExistence type="predicted"/>
<dbReference type="RefSeq" id="XP_018211164.1">
    <property type="nucleotide sequence ID" value="XM_018354125.1"/>
</dbReference>
<sequence>MVSPYPRLVHQFMDDNFLQEYGRESCTKLPLIPVLSSSFHTPLASLRAVDYFSAELSEDQYFRCWISITNNRFMKPYELSNFHSVRAAKPDSLVEDLQVFLPCTSSARLENACWRAWQKSRNRLPELDPAEINWHKENDITALYGPVLECSLRPHLAEPSGDELSDDELFSCSSGSSLTSVSSLPTRGRQRICKRPKRVSFCDQIARRDIVGDAVFDCTYAMDTQ</sequence>
<gene>
    <name evidence="1" type="ORF">OGATHE_004349</name>
</gene>